<evidence type="ECO:0000256" key="1">
    <source>
        <dbReference type="SAM" id="MobiDB-lite"/>
    </source>
</evidence>
<feature type="region of interest" description="Disordered" evidence="1">
    <location>
        <begin position="24"/>
        <end position="178"/>
    </location>
</feature>
<feature type="compositionally biased region" description="Low complexity" evidence="1">
    <location>
        <begin position="133"/>
        <end position="144"/>
    </location>
</feature>
<dbReference type="Proteomes" id="UP000242951">
    <property type="component" value="Unassembled WGS sequence"/>
</dbReference>
<keyword evidence="3" id="KW-1185">Reference proteome</keyword>
<gene>
    <name evidence="2" type="ORF">BPMI_01087</name>
</gene>
<evidence type="ECO:0000313" key="2">
    <source>
        <dbReference type="EMBL" id="KMQ80287.1"/>
    </source>
</evidence>
<organism evidence="2 3">
    <name type="scientific">Candidatus Burkholderia pumila</name>
    <dbReference type="NCBI Taxonomy" id="1090375"/>
    <lineage>
        <taxon>Bacteria</taxon>
        <taxon>Pseudomonadati</taxon>
        <taxon>Pseudomonadota</taxon>
        <taxon>Betaproteobacteria</taxon>
        <taxon>Burkholderiales</taxon>
        <taxon>Burkholderiaceae</taxon>
        <taxon>Burkholderia</taxon>
    </lineage>
</organism>
<accession>A0ABR5HLN1</accession>
<protein>
    <submittedName>
        <fullName evidence="2">Uncharacterized protein</fullName>
    </submittedName>
</protein>
<reference evidence="2 3" key="1">
    <citation type="submission" date="2015-06" db="EMBL/GenBank/DDBJ databases">
        <title>Comparative genomics of Burkholderia leaf nodule symbionts.</title>
        <authorList>
            <person name="Carlier A."/>
            <person name="Eberl L."/>
            <person name="Pinto-Carbo M."/>
        </authorList>
    </citation>
    <scope>NUCLEOTIDE SEQUENCE [LARGE SCALE GENOMIC DNA]</scope>
    <source>
        <strain evidence="2 3">UZHbot3</strain>
    </source>
</reference>
<sequence>MMVELSRASAAEYSDLRAIAATGRGARVSRKRRKLKLNWKHRSLNARRRSRERRRATMPPLGSIAGPPGALRLLSRPPPFEPMPDSAAKRDLARPTGDSARHSTPRRRAQAATSAGGAQGASHADAEKKLARAARSAQRLAQLSEAQRVGDPLDLFKTPSAPTFRQPSARASGILGSR</sequence>
<name>A0ABR5HLN1_9BURK</name>
<feature type="compositionally biased region" description="Basic residues" evidence="1">
    <location>
        <begin position="27"/>
        <end position="56"/>
    </location>
</feature>
<proteinExistence type="predicted"/>
<dbReference type="EMBL" id="LELG01000117">
    <property type="protein sequence ID" value="KMQ80287.1"/>
    <property type="molecule type" value="Genomic_DNA"/>
</dbReference>
<evidence type="ECO:0000313" key="3">
    <source>
        <dbReference type="Proteomes" id="UP000242951"/>
    </source>
</evidence>
<comment type="caution">
    <text evidence="2">The sequence shown here is derived from an EMBL/GenBank/DDBJ whole genome shotgun (WGS) entry which is preliminary data.</text>
</comment>
<feature type="compositionally biased region" description="Low complexity" evidence="1">
    <location>
        <begin position="110"/>
        <end position="123"/>
    </location>
</feature>